<evidence type="ECO:0000313" key="2">
    <source>
        <dbReference type="EMBL" id="EHP29598.1"/>
    </source>
</evidence>
<dbReference type="PATRIC" id="fig|929558.5.peg.1069"/>
<reference evidence="2 3" key="1">
    <citation type="journal article" date="2012" name="Proc. Natl. Acad. Sci. U.S.A.">
        <title>Genome and physiology of a model Epsilonproteobacterium responsible for sulfide detoxification in marine oxygen depletion zones.</title>
        <authorList>
            <person name="Grote J."/>
            <person name="Schott T."/>
            <person name="Bruckner C.G."/>
            <person name="Glockner F.O."/>
            <person name="Jost G."/>
            <person name="Teeling H."/>
            <person name="Labrenz M."/>
            <person name="Jurgens K."/>
        </authorList>
    </citation>
    <scope>NUCLEOTIDE SEQUENCE [LARGE SCALE GENOMIC DNA]</scope>
    <source>
        <strain evidence="2 3">GD1</strain>
    </source>
</reference>
<keyword evidence="1" id="KW-0812">Transmembrane</keyword>
<protein>
    <submittedName>
        <fullName evidence="2">Uncharacterized protein</fullName>
    </submittedName>
</protein>
<name>B6BGH0_SULGG</name>
<dbReference type="AlphaFoldDB" id="B6BGH0"/>
<sequence length="197" mass="22490">MKSIFLIIMLAITLFSSEKQIIVGSFLHEKNALNSLVKLNNNILNDDKLSTLINKNSIEVELKKIGEYHAISLSPFTSYVQLLRTLRALESYYNDAYVLDNATNKKIAKEVIEEKVAALEVKTQKIEKEIEIEKVKERPKSDDSVEVKIHKKIAPINTQIEEQADYTLEILLAFLLLVGAGYIFYKRSKSKKEETQA</sequence>
<proteinExistence type="predicted"/>
<evidence type="ECO:0000313" key="3">
    <source>
        <dbReference type="Proteomes" id="UP000006431"/>
    </source>
</evidence>
<keyword evidence="1" id="KW-1133">Transmembrane helix</keyword>
<organism evidence="2 3">
    <name type="scientific">Sulfurimonas gotlandica (strain DSM 19862 / JCM 16533 / GD1)</name>
    <dbReference type="NCBI Taxonomy" id="929558"/>
    <lineage>
        <taxon>Bacteria</taxon>
        <taxon>Pseudomonadati</taxon>
        <taxon>Campylobacterota</taxon>
        <taxon>Epsilonproteobacteria</taxon>
        <taxon>Campylobacterales</taxon>
        <taxon>Sulfurimonadaceae</taxon>
        <taxon>Sulfurimonas</taxon>
    </lineage>
</organism>
<comment type="caution">
    <text evidence="2">The sequence shown here is derived from an EMBL/GenBank/DDBJ whole genome shotgun (WGS) entry which is preliminary data.</text>
</comment>
<accession>B6BGH0</accession>
<evidence type="ECO:0000256" key="1">
    <source>
        <dbReference type="SAM" id="Phobius"/>
    </source>
</evidence>
<dbReference type="EMBL" id="AFRZ01000001">
    <property type="protein sequence ID" value="EHP29598.1"/>
    <property type="molecule type" value="Genomic_DNA"/>
</dbReference>
<feature type="transmembrane region" description="Helical" evidence="1">
    <location>
        <begin position="166"/>
        <end position="185"/>
    </location>
</feature>
<keyword evidence="1" id="KW-0472">Membrane</keyword>
<dbReference type="Proteomes" id="UP000006431">
    <property type="component" value="Unassembled WGS sequence"/>
</dbReference>
<gene>
    <name evidence="2" type="ORF">SMGD1_1074</name>
</gene>
<dbReference type="STRING" id="929558.SMGD1_1074"/>
<dbReference type="HOGENOM" id="CLU_1383550_0_0_7"/>
<keyword evidence="3" id="KW-1185">Reference proteome</keyword>
<accession>H1FYH2</accession>
<dbReference type="RefSeq" id="WP_008336550.1">
    <property type="nucleotide sequence ID" value="NZ_AFRZ01000001.1"/>
</dbReference>